<dbReference type="Proteomes" id="UP001144805">
    <property type="component" value="Unassembled WGS sequence"/>
</dbReference>
<dbReference type="GO" id="GO:0003677">
    <property type="term" value="F:DNA binding"/>
    <property type="evidence" value="ECO:0007669"/>
    <property type="project" value="InterPro"/>
</dbReference>
<dbReference type="InterPro" id="IPR010982">
    <property type="entry name" value="Lambda_DNA-bd_dom_sf"/>
</dbReference>
<dbReference type="AlphaFoldDB" id="A0A9X3IMD9"/>
<dbReference type="InterPro" id="IPR001387">
    <property type="entry name" value="Cro/C1-type_HTH"/>
</dbReference>
<reference evidence="2" key="1">
    <citation type="submission" date="2022-11" db="EMBL/GenBank/DDBJ databases">
        <title>Biodiversity and phylogenetic relationships of bacteria.</title>
        <authorList>
            <person name="Machado R.A.R."/>
            <person name="Bhat A."/>
            <person name="Loulou A."/>
            <person name="Kallel S."/>
        </authorList>
    </citation>
    <scope>NUCLEOTIDE SEQUENCE</scope>
    <source>
        <strain evidence="2">K-TC2</strain>
    </source>
</reference>
<sequence>MKLADYLAAEKISHAAFADLIGVSQAAVTRYARGARFPHRVVLAKIKAATNGAVTFTDFLDMAEAAE</sequence>
<dbReference type="SMART" id="SM00530">
    <property type="entry name" value="HTH_XRE"/>
    <property type="match status" value="1"/>
</dbReference>
<keyword evidence="3" id="KW-1185">Reference proteome</keyword>
<name>A0A9X3IMD9_9HYPH</name>
<gene>
    <name evidence="2" type="ORF">OSH07_19825</name>
</gene>
<dbReference type="Gene3D" id="1.10.260.40">
    <property type="entry name" value="lambda repressor-like DNA-binding domains"/>
    <property type="match status" value="1"/>
</dbReference>
<dbReference type="SUPFAM" id="SSF47413">
    <property type="entry name" value="lambda repressor-like DNA-binding domains"/>
    <property type="match status" value="1"/>
</dbReference>
<evidence type="ECO:0000313" key="2">
    <source>
        <dbReference type="EMBL" id="MCX5571458.1"/>
    </source>
</evidence>
<dbReference type="RefSeq" id="WP_266340418.1">
    <property type="nucleotide sequence ID" value="NZ_JAPKNK010000010.1"/>
</dbReference>
<evidence type="ECO:0000313" key="3">
    <source>
        <dbReference type="Proteomes" id="UP001144805"/>
    </source>
</evidence>
<proteinExistence type="predicted"/>
<protein>
    <recommendedName>
        <fullName evidence="1">HTH cro/C1-type domain-containing protein</fullName>
    </recommendedName>
</protein>
<organism evidence="2 3">
    <name type="scientific">Kaistia nematophila</name>
    <dbReference type="NCBI Taxonomy" id="2994654"/>
    <lineage>
        <taxon>Bacteria</taxon>
        <taxon>Pseudomonadati</taxon>
        <taxon>Pseudomonadota</taxon>
        <taxon>Alphaproteobacteria</taxon>
        <taxon>Hyphomicrobiales</taxon>
        <taxon>Kaistiaceae</taxon>
        <taxon>Kaistia</taxon>
    </lineage>
</organism>
<accession>A0A9X3IMD9</accession>
<evidence type="ECO:0000259" key="1">
    <source>
        <dbReference type="SMART" id="SM00530"/>
    </source>
</evidence>
<dbReference type="EMBL" id="JAPKNK010000010">
    <property type="protein sequence ID" value="MCX5571458.1"/>
    <property type="molecule type" value="Genomic_DNA"/>
</dbReference>
<feature type="domain" description="HTH cro/C1-type" evidence="1">
    <location>
        <begin position="2"/>
        <end position="57"/>
    </location>
</feature>
<comment type="caution">
    <text evidence="2">The sequence shown here is derived from an EMBL/GenBank/DDBJ whole genome shotgun (WGS) entry which is preliminary data.</text>
</comment>